<dbReference type="GO" id="GO:0005829">
    <property type="term" value="C:cytosol"/>
    <property type="evidence" value="ECO:0007669"/>
    <property type="project" value="TreeGrafter"/>
</dbReference>
<dbReference type="CDD" id="cd01335">
    <property type="entry name" value="Radical_SAM"/>
    <property type="match status" value="1"/>
</dbReference>
<feature type="domain" description="Radical SAM core" evidence="6">
    <location>
        <begin position="247"/>
        <end position="483"/>
    </location>
</feature>
<dbReference type="HOGENOM" id="CLU_538385_0_0_3"/>
<dbReference type="InterPro" id="IPR006638">
    <property type="entry name" value="Elp3/MiaA/NifB-like_rSAM"/>
</dbReference>
<accession>Q7VA17</accession>
<dbReference type="RefSeq" id="WP_011125802.1">
    <property type="nucleotide sequence ID" value="NC_005042.1"/>
</dbReference>
<dbReference type="SMART" id="SM00729">
    <property type="entry name" value="Elp3"/>
    <property type="match status" value="1"/>
</dbReference>
<evidence type="ECO:0000256" key="1">
    <source>
        <dbReference type="ARBA" id="ARBA00001966"/>
    </source>
</evidence>
<dbReference type="InterPro" id="IPR054650">
    <property type="entry name" value="Slr0320-like"/>
</dbReference>
<evidence type="ECO:0000256" key="4">
    <source>
        <dbReference type="ARBA" id="ARBA00023004"/>
    </source>
</evidence>
<dbReference type="OrthoDB" id="9801424at2"/>
<dbReference type="NCBIfam" id="NF045585">
    <property type="entry name" value="rSAM_slr0320"/>
    <property type="match status" value="1"/>
</dbReference>
<reference evidence="7 8" key="1">
    <citation type="journal article" date="2003" name="Proc. Natl. Acad. Sci. U.S.A.">
        <title>Genome sequence of the cyanobacterium Prochlorococcus marinus SS120, a nearly minimal oxyphototrophic genome.</title>
        <authorList>
            <person name="Dufresne A."/>
            <person name="Salanoubat M."/>
            <person name="Partensky F."/>
            <person name="Artiguenave F."/>
            <person name="Axmann I.M."/>
            <person name="Barbe V."/>
            <person name="Duprat S."/>
            <person name="Galperin M.Y."/>
            <person name="Koonin E.V."/>
            <person name="Le Gall F."/>
            <person name="Makarova K.S."/>
            <person name="Ostrowski M."/>
            <person name="Oztas S."/>
            <person name="Robert C."/>
            <person name="Rogozin I.B."/>
            <person name="Scanlan D.J."/>
            <person name="Tandeau de Marsac N."/>
            <person name="Weissenbach J."/>
            <person name="Wincker P."/>
            <person name="Wolf Y.I."/>
            <person name="Hess W.R."/>
        </authorList>
    </citation>
    <scope>NUCLEOTIDE SEQUENCE [LARGE SCALE GENOMIC DNA]</scope>
    <source>
        <strain evidence="8">SARG / CCMP1375 / SS120</strain>
    </source>
</reference>
<dbReference type="SFLD" id="SFLDS00029">
    <property type="entry name" value="Radical_SAM"/>
    <property type="match status" value="1"/>
</dbReference>
<keyword evidence="3" id="KW-0479">Metal-binding</keyword>
<dbReference type="Gene3D" id="3.80.30.20">
    <property type="entry name" value="tm_1862 like domain"/>
    <property type="match status" value="1"/>
</dbReference>
<gene>
    <name evidence="7" type="ordered locus">Pro_1652</name>
</gene>
<comment type="cofactor">
    <cofactor evidence="1">
        <name>[4Fe-4S] cluster</name>
        <dbReference type="ChEBI" id="CHEBI:49883"/>
    </cofactor>
</comment>
<keyword evidence="4" id="KW-0408">Iron</keyword>
<dbReference type="GO" id="GO:0003824">
    <property type="term" value="F:catalytic activity"/>
    <property type="evidence" value="ECO:0007669"/>
    <property type="project" value="InterPro"/>
</dbReference>
<dbReference type="KEGG" id="pma:Pro_1652"/>
<dbReference type="InterPro" id="IPR007197">
    <property type="entry name" value="rSAM"/>
</dbReference>
<evidence type="ECO:0000313" key="7">
    <source>
        <dbReference type="EMBL" id="AAQ00696.1"/>
    </source>
</evidence>
<dbReference type="STRING" id="167539.Pro_1652"/>
<dbReference type="EnsemblBacteria" id="AAQ00696">
    <property type="protein sequence ID" value="AAQ00696"/>
    <property type="gene ID" value="Pro_1652"/>
</dbReference>
<evidence type="ECO:0000256" key="2">
    <source>
        <dbReference type="ARBA" id="ARBA00022691"/>
    </source>
</evidence>
<dbReference type="GO" id="GO:0046872">
    <property type="term" value="F:metal ion binding"/>
    <property type="evidence" value="ECO:0007669"/>
    <property type="project" value="UniProtKB-KW"/>
</dbReference>
<organism evidence="7 8">
    <name type="scientific">Prochlorococcus marinus (strain SARG / CCMP1375 / SS120)</name>
    <dbReference type="NCBI Taxonomy" id="167539"/>
    <lineage>
        <taxon>Bacteria</taxon>
        <taxon>Bacillati</taxon>
        <taxon>Cyanobacteriota</taxon>
        <taxon>Cyanophyceae</taxon>
        <taxon>Synechococcales</taxon>
        <taxon>Prochlorococcaceae</taxon>
        <taxon>Prochlorococcus</taxon>
    </lineage>
</organism>
<dbReference type="SFLD" id="SFLDG01082">
    <property type="entry name" value="B12-binding_domain_containing"/>
    <property type="match status" value="1"/>
</dbReference>
<dbReference type="PANTHER" id="PTHR43409">
    <property type="entry name" value="ANAEROBIC MAGNESIUM-PROTOPORPHYRIN IX MONOMETHYL ESTER CYCLASE-RELATED"/>
    <property type="match status" value="1"/>
</dbReference>
<evidence type="ECO:0000259" key="6">
    <source>
        <dbReference type="PROSITE" id="PS51918"/>
    </source>
</evidence>
<keyword evidence="2" id="KW-0949">S-adenosyl-L-methionine</keyword>
<dbReference type="Proteomes" id="UP000001420">
    <property type="component" value="Chromosome"/>
</dbReference>
<dbReference type="eggNOG" id="COG1032">
    <property type="taxonomic scope" value="Bacteria"/>
</dbReference>
<proteinExistence type="predicted"/>
<dbReference type="EMBL" id="AE017126">
    <property type="protein sequence ID" value="AAQ00696.1"/>
    <property type="molecule type" value="Genomic_DNA"/>
</dbReference>
<dbReference type="PROSITE" id="PS51918">
    <property type="entry name" value="RADICAL_SAM"/>
    <property type="match status" value="1"/>
</dbReference>
<dbReference type="SUPFAM" id="SSF102114">
    <property type="entry name" value="Radical SAM enzymes"/>
    <property type="match status" value="1"/>
</dbReference>
<dbReference type="InterPro" id="IPR023404">
    <property type="entry name" value="rSAM_horseshoe"/>
</dbReference>
<keyword evidence="8" id="KW-1185">Reference proteome</keyword>
<name>Q7VA17_PROMA</name>
<dbReference type="AlphaFoldDB" id="Q7VA17"/>
<dbReference type="InterPro" id="IPR051198">
    <property type="entry name" value="BchE-like"/>
</dbReference>
<dbReference type="PATRIC" id="fig|167539.5.peg.1746"/>
<evidence type="ECO:0000256" key="3">
    <source>
        <dbReference type="ARBA" id="ARBA00022723"/>
    </source>
</evidence>
<dbReference type="Pfam" id="PF04055">
    <property type="entry name" value="Radical_SAM"/>
    <property type="match status" value="1"/>
</dbReference>
<dbReference type="PANTHER" id="PTHR43409:SF16">
    <property type="entry name" value="SLR0320 PROTEIN"/>
    <property type="match status" value="1"/>
</dbReference>
<evidence type="ECO:0000313" key="8">
    <source>
        <dbReference type="Proteomes" id="UP000001420"/>
    </source>
</evidence>
<evidence type="ECO:0000256" key="5">
    <source>
        <dbReference type="ARBA" id="ARBA00023014"/>
    </source>
</evidence>
<keyword evidence="5" id="KW-0411">Iron-sulfur</keyword>
<dbReference type="GO" id="GO:0051536">
    <property type="term" value="F:iron-sulfur cluster binding"/>
    <property type="evidence" value="ECO:0007669"/>
    <property type="project" value="UniProtKB-KW"/>
</dbReference>
<sequence>MSNPQSKKLNALRQPSSTLENAKVLIIRLPCNPIFPIGPIYLADHLHKCFPTLPIKILDLAALPSIDVERVLISNINSFQPTLLVFSWRDIQIYAPVDGRGGNPLQHSFEAFYAQNPLKKIRGAIGGLRLMKSHYGELWRNQRLIKKGVEQAKIYFKNAMALVGGGAVSVFYEQLGKSLPKGTIISIGEGEPLLEKLLLGKSINEERCFIVGKTPRSGLIHEQPKSAIKTACDYSYIASIWPQLNWYLDGGDFYIGVQTKRGCPHNCCYCVYTVVEGKQVRVNPVEEVISEIRQLYKLGVRNIWFTDAQFIPAKRYIEDAKELLKAIKKEKMDGIRWAAYIRADNLDAELAKLMVETGMSYFEIGITSGSQELVRKMRMGYNLRTVIENCILLANAGFKDHVSVNYSFNVIDERPETIRQTIAYHRELERIFGVKKVEPAIFFIGLQPHTHLEQYGFDKGLLKPGYNPMSMMPWTARKLLWNPEPMGKTFGRICLEAFDSCPNDFGRTVMNLLERDYGVAPLAEALRAPLEGRSAIAKAVR</sequence>
<dbReference type="InterPro" id="IPR058240">
    <property type="entry name" value="rSAM_sf"/>
</dbReference>
<protein>
    <submittedName>
        <fullName evidence="7">SAM radical enzyme</fullName>
    </submittedName>
</protein>